<dbReference type="HAMAP" id="MF_00109">
    <property type="entry name" value="Shikimate_kinase"/>
    <property type="match status" value="1"/>
</dbReference>
<dbReference type="UniPathway" id="UPA00053">
    <property type="reaction ID" value="UER00088"/>
</dbReference>
<evidence type="ECO:0000256" key="4">
    <source>
        <dbReference type="ARBA" id="ARBA00022777"/>
    </source>
</evidence>
<dbReference type="GO" id="GO:0005829">
    <property type="term" value="C:cytosol"/>
    <property type="evidence" value="ECO:0007669"/>
    <property type="project" value="TreeGrafter"/>
</dbReference>
<keyword evidence="6 7" id="KW-0057">Aromatic amino acid biosynthesis</keyword>
<name>A0A3M8CV09_9BACL</name>
<dbReference type="RefSeq" id="WP_122921546.1">
    <property type="nucleotide sequence ID" value="NZ_RHHQ01000029.1"/>
</dbReference>
<dbReference type="SUPFAM" id="SSF52540">
    <property type="entry name" value="P-loop containing nucleoside triphosphate hydrolases"/>
    <property type="match status" value="1"/>
</dbReference>
<organism evidence="8 9">
    <name type="scientific">Brevibacillus fluminis</name>
    <dbReference type="NCBI Taxonomy" id="511487"/>
    <lineage>
        <taxon>Bacteria</taxon>
        <taxon>Bacillati</taxon>
        <taxon>Bacillota</taxon>
        <taxon>Bacilli</taxon>
        <taxon>Bacillales</taxon>
        <taxon>Paenibacillaceae</taxon>
        <taxon>Brevibacillus</taxon>
    </lineage>
</organism>
<keyword evidence="7" id="KW-0460">Magnesium</keyword>
<keyword evidence="2 7" id="KW-0808">Transferase</keyword>
<evidence type="ECO:0000256" key="5">
    <source>
        <dbReference type="ARBA" id="ARBA00022840"/>
    </source>
</evidence>
<comment type="caution">
    <text evidence="8">The sequence shown here is derived from an EMBL/GenBank/DDBJ whole genome shotgun (WGS) entry which is preliminary data.</text>
</comment>
<reference evidence="8 9" key="1">
    <citation type="submission" date="2018-10" db="EMBL/GenBank/DDBJ databases">
        <title>Phylogenomics of Brevibacillus.</title>
        <authorList>
            <person name="Dunlap C."/>
        </authorList>
    </citation>
    <scope>NUCLEOTIDE SEQUENCE [LARGE SCALE GENOMIC DNA]</scope>
    <source>
        <strain evidence="8 9">JCM 15716</strain>
    </source>
</reference>
<dbReference type="PANTHER" id="PTHR21087:SF16">
    <property type="entry name" value="SHIKIMATE KINASE 1, CHLOROPLASTIC"/>
    <property type="match status" value="1"/>
</dbReference>
<dbReference type="AlphaFoldDB" id="A0A3M8CV09"/>
<feature type="binding site" evidence="7">
    <location>
        <position position="79"/>
    </location>
    <ligand>
        <name>substrate</name>
    </ligand>
</feature>
<dbReference type="GO" id="GO:0000287">
    <property type="term" value="F:magnesium ion binding"/>
    <property type="evidence" value="ECO:0007669"/>
    <property type="project" value="UniProtKB-UniRule"/>
</dbReference>
<gene>
    <name evidence="7" type="primary">aroK</name>
    <name evidence="8" type="ORF">EDM56_29755</name>
</gene>
<dbReference type="InterPro" id="IPR000623">
    <property type="entry name" value="Shikimate_kinase/TSH1"/>
</dbReference>
<keyword evidence="3 7" id="KW-0547">Nucleotide-binding</keyword>
<sequence length="173" mass="18978">MQTIILIGFMGTGKTTVGRALAEKLGLTQVDMDASIEQREGCTIADLFRDKGEAYFRDVESEVLSELLQQDKLVITTGGGAVVRPANRELMAQNGLVIALDATEEEIVKRVKNDPDRPLLAGDPAERVRTLKKERAGLYQFAPIQIDTTGKSVETILAEISDQMVTNRLSWGD</sequence>
<comment type="caution">
    <text evidence="7">Lacks conserved residue(s) required for the propagation of feature annotation.</text>
</comment>
<dbReference type="Proteomes" id="UP000271031">
    <property type="component" value="Unassembled WGS sequence"/>
</dbReference>
<protein>
    <recommendedName>
        <fullName evidence="7">Shikimate kinase</fullName>
        <shortName evidence="7">SK</shortName>
        <ecNumber evidence="7">2.7.1.71</ecNumber>
    </recommendedName>
</protein>
<keyword evidence="7" id="KW-0963">Cytoplasm</keyword>
<dbReference type="GO" id="GO:0004765">
    <property type="term" value="F:shikimate kinase activity"/>
    <property type="evidence" value="ECO:0007669"/>
    <property type="project" value="UniProtKB-UniRule"/>
</dbReference>
<evidence type="ECO:0000256" key="6">
    <source>
        <dbReference type="ARBA" id="ARBA00023141"/>
    </source>
</evidence>
<comment type="cofactor">
    <cofactor evidence="7">
        <name>Mg(2+)</name>
        <dbReference type="ChEBI" id="CHEBI:18420"/>
    </cofactor>
    <text evidence="7">Binds 1 Mg(2+) ion per subunit.</text>
</comment>
<dbReference type="GO" id="GO:0009073">
    <property type="term" value="P:aromatic amino acid family biosynthetic process"/>
    <property type="evidence" value="ECO:0007669"/>
    <property type="project" value="UniProtKB-KW"/>
</dbReference>
<dbReference type="EMBL" id="RHHQ01000029">
    <property type="protein sequence ID" value="RNB79221.1"/>
    <property type="molecule type" value="Genomic_DNA"/>
</dbReference>
<dbReference type="InterPro" id="IPR027417">
    <property type="entry name" value="P-loop_NTPase"/>
</dbReference>
<evidence type="ECO:0000256" key="3">
    <source>
        <dbReference type="ARBA" id="ARBA00022741"/>
    </source>
</evidence>
<evidence type="ECO:0000313" key="8">
    <source>
        <dbReference type="EMBL" id="RNB79221.1"/>
    </source>
</evidence>
<keyword evidence="5 7" id="KW-0067">ATP-binding</keyword>
<dbReference type="PRINTS" id="PR01100">
    <property type="entry name" value="SHIKIMTKNASE"/>
</dbReference>
<dbReference type="CDD" id="cd00464">
    <property type="entry name" value="SK"/>
    <property type="match status" value="1"/>
</dbReference>
<proteinExistence type="inferred from homology"/>
<dbReference type="GO" id="GO:0009423">
    <property type="term" value="P:chorismate biosynthetic process"/>
    <property type="evidence" value="ECO:0007669"/>
    <property type="project" value="UniProtKB-UniRule"/>
</dbReference>
<dbReference type="PANTHER" id="PTHR21087">
    <property type="entry name" value="SHIKIMATE KINASE"/>
    <property type="match status" value="1"/>
</dbReference>
<dbReference type="EC" id="2.7.1.71" evidence="7"/>
<feature type="binding site" evidence="7">
    <location>
        <begin position="11"/>
        <end position="16"/>
    </location>
    <ligand>
        <name>ATP</name>
        <dbReference type="ChEBI" id="CHEBI:30616"/>
    </ligand>
</feature>
<keyword evidence="7" id="KW-0479">Metal-binding</keyword>
<comment type="pathway">
    <text evidence="7">Metabolic intermediate biosynthesis; chorismate biosynthesis; chorismate from D-erythrose 4-phosphate and phosphoenolpyruvate: step 5/7.</text>
</comment>
<dbReference type="Pfam" id="PF01202">
    <property type="entry name" value="SKI"/>
    <property type="match status" value="1"/>
</dbReference>
<accession>A0A3M8CV09</accession>
<evidence type="ECO:0000256" key="7">
    <source>
        <dbReference type="HAMAP-Rule" id="MF_00109"/>
    </source>
</evidence>
<keyword evidence="4 7" id="KW-0418">Kinase</keyword>
<dbReference type="GO" id="GO:0005524">
    <property type="term" value="F:ATP binding"/>
    <property type="evidence" value="ECO:0007669"/>
    <property type="project" value="UniProtKB-UniRule"/>
</dbReference>
<dbReference type="GO" id="GO:0008652">
    <property type="term" value="P:amino acid biosynthetic process"/>
    <property type="evidence" value="ECO:0007669"/>
    <property type="project" value="UniProtKB-KW"/>
</dbReference>
<dbReference type="InterPro" id="IPR031322">
    <property type="entry name" value="Shikimate/glucono_kinase"/>
</dbReference>
<comment type="function">
    <text evidence="7">Catalyzes the specific phosphorylation of the 3-hydroxyl group of shikimic acid using ATP as a cosubstrate.</text>
</comment>
<comment type="similarity">
    <text evidence="7">Belongs to the shikimate kinase family.</text>
</comment>
<evidence type="ECO:0000256" key="1">
    <source>
        <dbReference type="ARBA" id="ARBA00022605"/>
    </source>
</evidence>
<evidence type="ECO:0000256" key="2">
    <source>
        <dbReference type="ARBA" id="ARBA00022679"/>
    </source>
</evidence>
<feature type="binding site" evidence="7">
    <location>
        <position position="57"/>
    </location>
    <ligand>
        <name>substrate</name>
    </ligand>
</feature>
<feature type="binding site" evidence="7">
    <location>
        <position position="15"/>
    </location>
    <ligand>
        <name>Mg(2+)</name>
        <dbReference type="ChEBI" id="CHEBI:18420"/>
    </ligand>
</feature>
<keyword evidence="1 7" id="KW-0028">Amino-acid biosynthesis</keyword>
<evidence type="ECO:0000313" key="9">
    <source>
        <dbReference type="Proteomes" id="UP000271031"/>
    </source>
</evidence>
<comment type="subunit">
    <text evidence="7">Monomer.</text>
</comment>
<feature type="binding site" evidence="7">
    <location>
        <position position="117"/>
    </location>
    <ligand>
        <name>ATP</name>
        <dbReference type="ChEBI" id="CHEBI:30616"/>
    </ligand>
</feature>
<comment type="subcellular location">
    <subcellularLocation>
        <location evidence="7">Cytoplasm</location>
    </subcellularLocation>
</comment>
<comment type="catalytic activity">
    <reaction evidence="7">
        <text>shikimate + ATP = 3-phosphoshikimate + ADP + H(+)</text>
        <dbReference type="Rhea" id="RHEA:13121"/>
        <dbReference type="ChEBI" id="CHEBI:15378"/>
        <dbReference type="ChEBI" id="CHEBI:30616"/>
        <dbReference type="ChEBI" id="CHEBI:36208"/>
        <dbReference type="ChEBI" id="CHEBI:145989"/>
        <dbReference type="ChEBI" id="CHEBI:456216"/>
        <dbReference type="EC" id="2.7.1.71"/>
    </reaction>
</comment>
<dbReference type="OrthoDB" id="9800332at2"/>
<keyword evidence="9" id="KW-1185">Reference proteome</keyword>
<feature type="binding site" evidence="7">
    <location>
        <position position="33"/>
    </location>
    <ligand>
        <name>substrate</name>
    </ligand>
</feature>
<dbReference type="Gene3D" id="3.40.50.300">
    <property type="entry name" value="P-loop containing nucleotide triphosphate hydrolases"/>
    <property type="match status" value="1"/>
</dbReference>
<feature type="binding site" evidence="7">
    <location>
        <position position="135"/>
    </location>
    <ligand>
        <name>substrate</name>
    </ligand>
</feature>